<accession>A0A249XL76</accession>
<dbReference type="InterPro" id="IPR056782">
    <property type="entry name" value="HAD_PNKP"/>
</dbReference>
<name>A0A249XL76_9CAUD</name>
<dbReference type="Pfam" id="PF25109">
    <property type="entry name" value="HAD_PNKP"/>
    <property type="match status" value="1"/>
</dbReference>
<dbReference type="EMBL" id="MF683623">
    <property type="protein sequence ID" value="ASZ71952.1"/>
    <property type="molecule type" value="Genomic_DNA"/>
</dbReference>
<evidence type="ECO:0000259" key="1">
    <source>
        <dbReference type="Pfam" id="PF25109"/>
    </source>
</evidence>
<sequence>MNRYDGFVPVTVGCGRRIAIWDLDGTLSCGLHRLHLLPAKDKANRCEAWDEFNMAAINDAPILHNIELYKTMRREGWACIILTCRGEIARAITVAWLLKHGILLERPDRELIMRAADDHRVDTVFKEEVVKMIRHRMNHEVIMAFDDAEHVVKHFRQMGVPCLQGTHYDNPSLDKQAGNGEKA</sequence>
<keyword evidence="2" id="KW-0808">Transferase</keyword>
<dbReference type="InterPro" id="IPR023214">
    <property type="entry name" value="HAD_sf"/>
</dbReference>
<keyword evidence="3" id="KW-1185">Reference proteome</keyword>
<organism evidence="2 3">
    <name type="scientific">Aeromonas phage CF7</name>
    <dbReference type="NCBI Taxonomy" id="2507411"/>
    <lineage>
        <taxon>Viruses</taxon>
        <taxon>Duplodnaviria</taxon>
        <taxon>Heunggongvirae</taxon>
        <taxon>Uroviricota</taxon>
        <taxon>Caudoviricetes</taxon>
        <taxon>Autographivirales</taxon>
        <taxon>Autonotataviridae</taxon>
        <taxon>Melnykvirinae</taxon>
        <taxon>Ahphunavirus</taxon>
        <taxon>Ahphunavirus CF7</taxon>
    </lineage>
</organism>
<reference evidence="3" key="1">
    <citation type="submission" date="2017-08" db="EMBL/GenBank/DDBJ databases">
        <title>Complete genome sequence of Aeromonas hydrophila bacteriophage Ahp1.</title>
        <authorList>
            <person name="Tyagi A."/>
            <person name="Kumar N."/>
            <person name="Singh N.K."/>
            <person name="Kaur S."/>
        </authorList>
    </citation>
    <scope>NUCLEOTIDE SEQUENCE [LARGE SCALE GENOMIC DNA]</scope>
</reference>
<keyword evidence="2" id="KW-0418">Kinase</keyword>
<dbReference type="SUPFAM" id="SSF56784">
    <property type="entry name" value="HAD-like"/>
    <property type="match status" value="1"/>
</dbReference>
<protein>
    <submittedName>
        <fullName evidence="2">Putative kinase phosphatase</fullName>
    </submittedName>
</protein>
<dbReference type="InterPro" id="IPR036412">
    <property type="entry name" value="HAD-like_sf"/>
</dbReference>
<proteinExistence type="predicted"/>
<gene>
    <name evidence="2" type="ORF">CF7_06</name>
</gene>
<evidence type="ECO:0000313" key="3">
    <source>
        <dbReference type="Proteomes" id="UP000230617"/>
    </source>
</evidence>
<feature type="domain" description="Polynucleotide kinase PNKP phosphatase" evidence="1">
    <location>
        <begin position="19"/>
        <end position="165"/>
    </location>
</feature>
<dbReference type="GO" id="GO:0016301">
    <property type="term" value="F:kinase activity"/>
    <property type="evidence" value="ECO:0007669"/>
    <property type="project" value="UniProtKB-KW"/>
</dbReference>
<dbReference type="Proteomes" id="UP000230617">
    <property type="component" value="Segment"/>
</dbReference>
<evidence type="ECO:0000313" key="2">
    <source>
        <dbReference type="EMBL" id="ASZ71952.1"/>
    </source>
</evidence>
<dbReference type="Gene3D" id="3.40.50.1000">
    <property type="entry name" value="HAD superfamily/HAD-like"/>
    <property type="match status" value="1"/>
</dbReference>